<evidence type="ECO:0000256" key="4">
    <source>
        <dbReference type="ARBA" id="ARBA00045428"/>
    </source>
</evidence>
<dbReference type="GeneID" id="101856627"/>
<feature type="compositionally biased region" description="Low complexity" evidence="6">
    <location>
        <begin position="505"/>
        <end position="528"/>
    </location>
</feature>
<feature type="compositionally biased region" description="Polar residues" evidence="6">
    <location>
        <begin position="216"/>
        <end position="228"/>
    </location>
</feature>
<evidence type="ECO:0000256" key="6">
    <source>
        <dbReference type="SAM" id="MobiDB-lite"/>
    </source>
</evidence>
<evidence type="ECO:0000313" key="9">
    <source>
        <dbReference type="RefSeq" id="XP_005112659.1"/>
    </source>
</evidence>
<dbReference type="CDD" id="cd06257">
    <property type="entry name" value="DnaJ"/>
    <property type="match status" value="1"/>
</dbReference>
<organism evidence="8 9">
    <name type="scientific">Aplysia californica</name>
    <name type="common">California sea hare</name>
    <dbReference type="NCBI Taxonomy" id="6500"/>
    <lineage>
        <taxon>Eukaryota</taxon>
        <taxon>Metazoa</taxon>
        <taxon>Spiralia</taxon>
        <taxon>Lophotrochozoa</taxon>
        <taxon>Mollusca</taxon>
        <taxon>Gastropoda</taxon>
        <taxon>Heterobranchia</taxon>
        <taxon>Euthyneura</taxon>
        <taxon>Tectipleura</taxon>
        <taxon>Aplysiida</taxon>
        <taxon>Aplysioidea</taxon>
        <taxon>Aplysiidae</taxon>
        <taxon>Aplysia</taxon>
    </lineage>
</organism>
<feature type="compositionally biased region" description="Low complexity" evidence="6">
    <location>
        <begin position="94"/>
        <end position="121"/>
    </location>
</feature>
<dbReference type="Pfam" id="PF13913">
    <property type="entry name" value="zf-C2HC_2"/>
    <property type="match status" value="2"/>
</dbReference>
<accession>A0ABM0KA81</accession>
<evidence type="ECO:0000259" key="7">
    <source>
        <dbReference type="PROSITE" id="PS50076"/>
    </source>
</evidence>
<feature type="region of interest" description="Disordered" evidence="6">
    <location>
        <begin position="292"/>
        <end position="337"/>
    </location>
</feature>
<feature type="compositionally biased region" description="Pro residues" evidence="6">
    <location>
        <begin position="74"/>
        <end position="93"/>
    </location>
</feature>
<dbReference type="InterPro" id="IPR036869">
    <property type="entry name" value="J_dom_sf"/>
</dbReference>
<dbReference type="Pfam" id="PF00226">
    <property type="entry name" value="DnaJ"/>
    <property type="match status" value="1"/>
</dbReference>
<keyword evidence="8" id="KW-1185">Reference proteome</keyword>
<reference evidence="9" key="1">
    <citation type="submission" date="2025-08" db="UniProtKB">
        <authorList>
            <consortium name="RefSeq"/>
        </authorList>
    </citation>
    <scope>IDENTIFICATION</scope>
</reference>
<gene>
    <name evidence="9" type="primary">LOC101856627</name>
</gene>
<keyword evidence="1" id="KW-0143">Chaperone</keyword>
<evidence type="ECO:0000256" key="5">
    <source>
        <dbReference type="ARBA" id="ARBA00046365"/>
    </source>
</evidence>
<feature type="compositionally biased region" description="Acidic residues" evidence="6">
    <location>
        <begin position="441"/>
        <end position="451"/>
    </location>
</feature>
<dbReference type="PROSITE" id="PS50076">
    <property type="entry name" value="DNAJ_2"/>
    <property type="match status" value="1"/>
</dbReference>
<dbReference type="SUPFAM" id="SSF46565">
    <property type="entry name" value="Chaperone J-domain"/>
    <property type="match status" value="1"/>
</dbReference>
<protein>
    <recommendedName>
        <fullName evidence="2">DnaJ homolog subfamily B member 9</fullName>
    </recommendedName>
    <alternativeName>
        <fullName evidence="3">Endoplasmic reticulum DNA J domain-containing protein 4</fullName>
    </alternativeName>
</protein>
<feature type="compositionally biased region" description="Basic and acidic residues" evidence="6">
    <location>
        <begin position="57"/>
        <end position="71"/>
    </location>
</feature>
<dbReference type="Gene3D" id="1.10.287.110">
    <property type="entry name" value="DnaJ domain"/>
    <property type="match status" value="1"/>
</dbReference>
<feature type="region of interest" description="Disordered" evidence="6">
    <location>
        <begin position="214"/>
        <end position="268"/>
    </location>
</feature>
<evidence type="ECO:0000256" key="1">
    <source>
        <dbReference type="ARBA" id="ARBA00023186"/>
    </source>
</evidence>
<feature type="compositionally biased region" description="Basic and acidic residues" evidence="6">
    <location>
        <begin position="414"/>
        <end position="428"/>
    </location>
</feature>
<dbReference type="RefSeq" id="XP_005112659.1">
    <property type="nucleotide sequence ID" value="XM_005112602.3"/>
</dbReference>
<dbReference type="PANTHER" id="PTHR44360:SF1">
    <property type="entry name" value="DNAJ HOMOLOG SUBFAMILY B MEMBER 9"/>
    <property type="match status" value="1"/>
</dbReference>
<proteinExistence type="predicted"/>
<comment type="function">
    <text evidence="4">Co-chaperone for Hsp70 protein HSPA5/BiP that acts as a key repressor of the ERN1/IRE1-mediated unfolded protein response (UPR). J domain-containing co-chaperones stimulate the ATPase activity of Hsp70 proteins and are required for efficient substrate recognition by Hsp70 proteins. In the unstressed endoplasmic reticulum, interacts with the luminal region of ERN1/IRE1 and selectively recruits HSPA5/BiP: HSPA5/BiP disrupts the dimerization of the active ERN1/IRE1 luminal region, thereby inactivating ERN1/IRE1. Also involved in endoplasmic reticulum-associated degradation (ERAD) of misfolded proteins. Required for survival of B-cell progenitors and normal antibody production.</text>
</comment>
<feature type="region of interest" description="Disordered" evidence="6">
    <location>
        <begin position="57"/>
        <end position="198"/>
    </location>
</feature>
<evidence type="ECO:0000313" key="8">
    <source>
        <dbReference type="Proteomes" id="UP000694888"/>
    </source>
</evidence>
<feature type="compositionally biased region" description="Polar residues" evidence="6">
    <location>
        <begin position="139"/>
        <end position="149"/>
    </location>
</feature>
<feature type="compositionally biased region" description="Acidic residues" evidence="6">
    <location>
        <begin position="296"/>
        <end position="315"/>
    </location>
</feature>
<feature type="compositionally biased region" description="Basic and acidic residues" evidence="6">
    <location>
        <begin position="473"/>
        <end position="494"/>
    </location>
</feature>
<feature type="region of interest" description="Disordered" evidence="6">
    <location>
        <begin position="399"/>
        <end position="567"/>
    </location>
</feature>
<sequence>MAKTNHFSTLGVRLGASEDEIKKAYRTLAKKWHPDKNSAPGAKEKFQEIAGAYEYLSSKDRREMHERELRRAAAPPPQPQPQPQTQPPRPPPAASSKPSQPSQPNQQRPKTPGTKSTGKTPSTDKGKSTSSNAKKPNAASWSETFTKNFRQQQQAGGAGRQNGRKFYFSAEAGPGRAGFSFTYENKRAPNGSSPSQADNIFTELFSDIFNAMGFAGQTSHSGSSNQAPNKKPRPRNVAPERGNAAEDLDEEYLFTPKNRGGNDSGEELPCPWCGQKFTRGKLGQHEEKCGKFGLSGDEDDDGLSDNDYDDDDDDGLYGSSLYQPYTTHLGPGRQPNWQQQRDDFLHQVRRDKLRHRDRMASQGTRNSGYIKCPYCERSFNQVTAVKHMPWCKEHLRTYGRPMNPKYSSSTGQKTQDKDSPRQRGREYAKTVPKPSTRIVDSDESFNEEDFDFSSKKTPKDGNERKFSYSRPRMSKEDEFEIHGARFGTSEHDETVYANPTPRSRGSTQGSMPSTPGTSSSTKQGQSRSSSDKTRGSNKATSYGARGGYSRTRGGHQSSGSSFRPQKY</sequence>
<dbReference type="InterPro" id="IPR001623">
    <property type="entry name" value="DnaJ_domain"/>
</dbReference>
<comment type="subunit">
    <text evidence="5">Interacts with HSPA5/BiP; interaction is direct. Interacts with ERN1/IRE1 (via the luminal region). Interacts with DERL1.</text>
</comment>
<feature type="compositionally biased region" description="Polar residues" evidence="6">
    <location>
        <begin position="554"/>
        <end position="567"/>
    </location>
</feature>
<dbReference type="PRINTS" id="PR00625">
    <property type="entry name" value="JDOMAIN"/>
</dbReference>
<feature type="compositionally biased region" description="Basic and acidic residues" evidence="6">
    <location>
        <begin position="452"/>
        <end position="466"/>
    </location>
</feature>
<evidence type="ECO:0000256" key="3">
    <source>
        <dbReference type="ARBA" id="ARBA00041533"/>
    </source>
</evidence>
<evidence type="ECO:0000256" key="2">
    <source>
        <dbReference type="ARBA" id="ARBA00040158"/>
    </source>
</evidence>
<dbReference type="PANTHER" id="PTHR44360">
    <property type="entry name" value="DNAJ HOMOLOG SUBFAMILY B MEMBER 9"/>
    <property type="match status" value="1"/>
</dbReference>
<dbReference type="Proteomes" id="UP000694888">
    <property type="component" value="Unplaced"/>
</dbReference>
<name>A0ABM0KA81_APLCA</name>
<feature type="domain" description="J" evidence="7">
    <location>
        <begin position="5"/>
        <end position="69"/>
    </location>
</feature>
<dbReference type="InterPro" id="IPR051948">
    <property type="entry name" value="Hsp70_co-chaperone_J-domain"/>
</dbReference>
<dbReference type="SMART" id="SM00271">
    <property type="entry name" value="DnaJ"/>
    <property type="match status" value="1"/>
</dbReference>